<reference evidence="2 3" key="1">
    <citation type="journal article" date="2019" name="New Phytol.">
        <title>Comparative genomics reveals unique wood-decay strategies and fruiting body development in the Schizophyllaceae.</title>
        <authorList>
            <person name="Almasi E."/>
            <person name="Sahu N."/>
            <person name="Krizsan K."/>
            <person name="Balint B."/>
            <person name="Kovacs G.M."/>
            <person name="Kiss B."/>
            <person name="Cseklye J."/>
            <person name="Drula E."/>
            <person name="Henrissat B."/>
            <person name="Nagy I."/>
            <person name="Chovatia M."/>
            <person name="Adam C."/>
            <person name="LaButti K."/>
            <person name="Lipzen A."/>
            <person name="Riley R."/>
            <person name="Grigoriev I.V."/>
            <person name="Nagy L.G."/>
        </authorList>
    </citation>
    <scope>NUCLEOTIDE SEQUENCE [LARGE SCALE GENOMIC DNA]</scope>
    <source>
        <strain evidence="2 3">NL-1724</strain>
    </source>
</reference>
<sequence>MAGQDFYEEQTWKADASAVALVGWCVRHMDRDAYEDLWHLIIPPVMTLLDDYQTEYKLRGVLVVRDMLGRAPASLLQRTGIAALLQTSLNKCLGVTDGPQAPIILREASNAILDLVELTTLEGSAARFSQLCTLLGDGIIGTTWTYAAREKDLMLASLETLPAIIDVLGVGAARYLRALVSQLSHVLVEDMPVKHQLASLKALETVLKRCGPCTHRWRGTILDGIARSWVRLMEEKVICGEEEKAELVAGLQGACASLDAVCSLARDDFGRLLAADPAMFAGLLEHARRA</sequence>
<evidence type="ECO:0000313" key="2">
    <source>
        <dbReference type="EMBL" id="TRM68582.1"/>
    </source>
</evidence>
<dbReference type="PANTHER" id="PTHR32226">
    <property type="entry name" value="TELO2-INTERACTING PROTEIN 2"/>
    <property type="match status" value="1"/>
</dbReference>
<dbReference type="InterPro" id="IPR016024">
    <property type="entry name" value="ARM-type_fold"/>
</dbReference>
<dbReference type="Proteomes" id="UP000320762">
    <property type="component" value="Unassembled WGS sequence"/>
</dbReference>
<evidence type="ECO:0000256" key="1">
    <source>
        <dbReference type="ARBA" id="ARBA00034736"/>
    </source>
</evidence>
<name>A0A550CUV9_9AGAR</name>
<dbReference type="GO" id="GO:0005829">
    <property type="term" value="C:cytosol"/>
    <property type="evidence" value="ECO:0007669"/>
    <property type="project" value="TreeGrafter"/>
</dbReference>
<dbReference type="PANTHER" id="PTHR32226:SF2">
    <property type="entry name" value="TELO2-INTERACTING PROTEIN 2"/>
    <property type="match status" value="1"/>
</dbReference>
<dbReference type="GO" id="GO:0110078">
    <property type="term" value="C:TTT Hsp90 cochaperone complex"/>
    <property type="evidence" value="ECO:0007669"/>
    <property type="project" value="InterPro"/>
</dbReference>
<protein>
    <recommendedName>
        <fullName evidence="4">Armadillo-type protein</fullName>
    </recommendedName>
</protein>
<evidence type="ECO:0000313" key="3">
    <source>
        <dbReference type="Proteomes" id="UP000320762"/>
    </source>
</evidence>
<gene>
    <name evidence="2" type="ORF">BD626DRAFT_482196</name>
</gene>
<comment type="similarity">
    <text evidence="1">Belongs to the TTI2 family.</text>
</comment>
<dbReference type="SUPFAM" id="SSF48371">
    <property type="entry name" value="ARM repeat"/>
    <property type="match status" value="1"/>
</dbReference>
<proteinExistence type="inferred from homology"/>
<keyword evidence="3" id="KW-1185">Reference proteome</keyword>
<accession>A0A550CUV9</accession>
<comment type="caution">
    <text evidence="2">The sequence shown here is derived from an EMBL/GenBank/DDBJ whole genome shotgun (WGS) entry which is preliminary data.</text>
</comment>
<dbReference type="GO" id="GO:0005634">
    <property type="term" value="C:nucleus"/>
    <property type="evidence" value="ECO:0007669"/>
    <property type="project" value="TreeGrafter"/>
</dbReference>
<organism evidence="2 3">
    <name type="scientific">Schizophyllum amplum</name>
    <dbReference type="NCBI Taxonomy" id="97359"/>
    <lineage>
        <taxon>Eukaryota</taxon>
        <taxon>Fungi</taxon>
        <taxon>Dikarya</taxon>
        <taxon>Basidiomycota</taxon>
        <taxon>Agaricomycotina</taxon>
        <taxon>Agaricomycetes</taxon>
        <taxon>Agaricomycetidae</taxon>
        <taxon>Agaricales</taxon>
        <taxon>Schizophyllaceae</taxon>
        <taxon>Schizophyllum</taxon>
    </lineage>
</organism>
<dbReference type="OrthoDB" id="6417021at2759"/>
<evidence type="ECO:0008006" key="4">
    <source>
        <dbReference type="Google" id="ProtNLM"/>
    </source>
</evidence>
<dbReference type="AlphaFoldDB" id="A0A550CUV9"/>
<dbReference type="Pfam" id="PF10521">
    <property type="entry name" value="Tti2"/>
    <property type="match status" value="1"/>
</dbReference>
<dbReference type="InterPro" id="IPR018870">
    <property type="entry name" value="Tti2"/>
</dbReference>
<dbReference type="STRING" id="97359.A0A550CUV9"/>
<dbReference type="EMBL" id="VDMD01000002">
    <property type="protein sequence ID" value="TRM68582.1"/>
    <property type="molecule type" value="Genomic_DNA"/>
</dbReference>